<feature type="binding site" evidence="9">
    <location>
        <position position="99"/>
    </location>
    <ligand>
        <name>ATP</name>
        <dbReference type="ChEBI" id="CHEBI:30616"/>
    </ligand>
</feature>
<dbReference type="AlphaFoldDB" id="A0A4U0X7P9"/>
<dbReference type="InterPro" id="IPR017441">
    <property type="entry name" value="Protein_kinase_ATP_BS"/>
</dbReference>
<keyword evidence="5" id="KW-0418">Kinase</keyword>
<dbReference type="SMART" id="SM00220">
    <property type="entry name" value="S_TKc"/>
    <property type="match status" value="1"/>
</dbReference>
<feature type="domain" description="Protein kinase" evidence="10">
    <location>
        <begin position="65"/>
        <end position="436"/>
    </location>
</feature>
<evidence type="ECO:0000259" key="10">
    <source>
        <dbReference type="PROSITE" id="PS50011"/>
    </source>
</evidence>
<dbReference type="GO" id="GO:0004674">
    <property type="term" value="F:protein serine/threonine kinase activity"/>
    <property type="evidence" value="ECO:0007669"/>
    <property type="project" value="UniProtKB-KW"/>
</dbReference>
<dbReference type="EMBL" id="NAJN01000635">
    <property type="protein sequence ID" value="TKA70545.1"/>
    <property type="molecule type" value="Genomic_DNA"/>
</dbReference>
<evidence type="ECO:0000256" key="6">
    <source>
        <dbReference type="ARBA" id="ARBA00022840"/>
    </source>
</evidence>
<evidence type="ECO:0000256" key="1">
    <source>
        <dbReference type="ARBA" id="ARBA00012513"/>
    </source>
</evidence>
<evidence type="ECO:0000313" key="11">
    <source>
        <dbReference type="EMBL" id="TKA70545.1"/>
    </source>
</evidence>
<dbReference type="Gene3D" id="1.10.510.10">
    <property type="entry name" value="Transferase(Phosphotransferase) domain 1"/>
    <property type="match status" value="1"/>
</dbReference>
<dbReference type="OrthoDB" id="5979581at2759"/>
<dbReference type="PROSITE" id="PS50011">
    <property type="entry name" value="PROTEIN_KINASE_DOM"/>
    <property type="match status" value="1"/>
</dbReference>
<dbReference type="GO" id="GO:0005524">
    <property type="term" value="F:ATP binding"/>
    <property type="evidence" value="ECO:0007669"/>
    <property type="project" value="UniProtKB-UniRule"/>
</dbReference>
<evidence type="ECO:0000256" key="9">
    <source>
        <dbReference type="PROSITE-ProRule" id="PRU10141"/>
    </source>
</evidence>
<dbReference type="GO" id="GO:0005634">
    <property type="term" value="C:nucleus"/>
    <property type="evidence" value="ECO:0007669"/>
    <property type="project" value="TreeGrafter"/>
</dbReference>
<dbReference type="Pfam" id="PF00069">
    <property type="entry name" value="Pkinase"/>
    <property type="match status" value="1"/>
</dbReference>
<dbReference type="InterPro" id="IPR011009">
    <property type="entry name" value="Kinase-like_dom_sf"/>
</dbReference>
<proteinExistence type="predicted"/>
<dbReference type="InterPro" id="IPR051334">
    <property type="entry name" value="SRPK"/>
</dbReference>
<accession>A0A4U0X7P9</accession>
<keyword evidence="4 9" id="KW-0547">Nucleotide-binding</keyword>
<evidence type="ECO:0000256" key="5">
    <source>
        <dbReference type="ARBA" id="ARBA00022777"/>
    </source>
</evidence>
<keyword evidence="3" id="KW-0808">Transferase</keyword>
<reference evidence="11 12" key="1">
    <citation type="submission" date="2017-03" db="EMBL/GenBank/DDBJ databases">
        <title>Genomes of endolithic fungi from Antarctica.</title>
        <authorList>
            <person name="Coleine C."/>
            <person name="Masonjones S."/>
            <person name="Stajich J.E."/>
        </authorList>
    </citation>
    <scope>NUCLEOTIDE SEQUENCE [LARGE SCALE GENOMIC DNA]</scope>
    <source>
        <strain evidence="11 12">CCFEE 5187</strain>
    </source>
</reference>
<feature type="non-terminal residue" evidence="11">
    <location>
        <position position="1"/>
    </location>
</feature>
<dbReference type="EC" id="2.7.11.1" evidence="1"/>
<dbReference type="PANTHER" id="PTHR47634">
    <property type="entry name" value="PROTEIN KINASE DOMAIN-CONTAINING PROTEIN-RELATED"/>
    <property type="match status" value="1"/>
</dbReference>
<keyword evidence="6 9" id="KW-0067">ATP-binding</keyword>
<evidence type="ECO:0000256" key="2">
    <source>
        <dbReference type="ARBA" id="ARBA00022527"/>
    </source>
</evidence>
<dbReference type="Gene3D" id="3.30.200.20">
    <property type="entry name" value="Phosphorylase Kinase, domain 1"/>
    <property type="match status" value="1"/>
</dbReference>
<comment type="catalytic activity">
    <reaction evidence="7">
        <text>L-threonyl-[protein] + ATP = O-phospho-L-threonyl-[protein] + ADP + H(+)</text>
        <dbReference type="Rhea" id="RHEA:46608"/>
        <dbReference type="Rhea" id="RHEA-COMP:11060"/>
        <dbReference type="Rhea" id="RHEA-COMP:11605"/>
        <dbReference type="ChEBI" id="CHEBI:15378"/>
        <dbReference type="ChEBI" id="CHEBI:30013"/>
        <dbReference type="ChEBI" id="CHEBI:30616"/>
        <dbReference type="ChEBI" id="CHEBI:61977"/>
        <dbReference type="ChEBI" id="CHEBI:456216"/>
        <dbReference type="EC" id="2.7.11.1"/>
    </reaction>
</comment>
<dbReference type="PROSITE" id="PS00107">
    <property type="entry name" value="PROTEIN_KINASE_ATP"/>
    <property type="match status" value="1"/>
</dbReference>
<dbReference type="SUPFAM" id="SSF56112">
    <property type="entry name" value="Protein kinase-like (PK-like)"/>
    <property type="match status" value="1"/>
</dbReference>
<organism evidence="11 12">
    <name type="scientific">Cryomyces minteri</name>
    <dbReference type="NCBI Taxonomy" id="331657"/>
    <lineage>
        <taxon>Eukaryota</taxon>
        <taxon>Fungi</taxon>
        <taxon>Dikarya</taxon>
        <taxon>Ascomycota</taxon>
        <taxon>Pezizomycotina</taxon>
        <taxon>Dothideomycetes</taxon>
        <taxon>Dothideomycetes incertae sedis</taxon>
        <taxon>Cryomyces</taxon>
    </lineage>
</organism>
<evidence type="ECO:0000256" key="7">
    <source>
        <dbReference type="ARBA" id="ARBA00047899"/>
    </source>
</evidence>
<comment type="caution">
    <text evidence="11">The sequence shown here is derived from an EMBL/GenBank/DDBJ whole genome shotgun (WGS) entry which is preliminary data.</text>
</comment>
<protein>
    <recommendedName>
        <fullName evidence="1">non-specific serine/threonine protein kinase</fullName>
        <ecNumber evidence="1">2.7.11.1</ecNumber>
    </recommendedName>
</protein>
<evidence type="ECO:0000313" key="12">
    <source>
        <dbReference type="Proteomes" id="UP000308768"/>
    </source>
</evidence>
<dbReference type="GO" id="GO:0050684">
    <property type="term" value="P:regulation of mRNA processing"/>
    <property type="evidence" value="ECO:0007669"/>
    <property type="project" value="TreeGrafter"/>
</dbReference>
<keyword evidence="12" id="KW-1185">Reference proteome</keyword>
<name>A0A4U0X7P9_9PEZI</name>
<dbReference type="GO" id="GO:0005737">
    <property type="term" value="C:cytoplasm"/>
    <property type="evidence" value="ECO:0007669"/>
    <property type="project" value="TreeGrafter"/>
</dbReference>
<dbReference type="STRING" id="331657.A0A4U0X7P9"/>
<dbReference type="InterPro" id="IPR000719">
    <property type="entry name" value="Prot_kinase_dom"/>
</dbReference>
<keyword evidence="2" id="KW-0723">Serine/threonine-protein kinase</keyword>
<evidence type="ECO:0000256" key="3">
    <source>
        <dbReference type="ARBA" id="ARBA00022679"/>
    </source>
</evidence>
<dbReference type="GO" id="GO:0000245">
    <property type="term" value="P:spliceosomal complex assembly"/>
    <property type="evidence" value="ECO:0007669"/>
    <property type="project" value="TreeGrafter"/>
</dbReference>
<sequence>DGEAASVTQVSHPTSGAFFGLRTAFRDEHFANSYSTVFDGEELVPGYNARDFYPVNPGQVFHDRYETTAKLGCGSSSTVWLARDLHRWKWQSDRYVVLKINTCDFPDKETAEHELNISQHLATTNPTHKGFPIVRTIISSFEAVSPDGTHMCLVYEPMREPFWLFQRRFKDHNVPLVLLKVHIKILLAGLDYLHSECHIVHTEFEDPAVIEDFAQAQAQNPMPRKTGANGRSIYLSHNDFGPLRSLHTLPKIADFGLAQKVDSSHFQLHPIQADHYRAPEVILGAGWNCSADIWNFGVMMWNLVEKKYLFQNIGSSEGVYSAQAHLAEMIALLGPPPRELLERGREGRRWKWVPAIEDREGKLCERASDFYGGPFFDSEGEFMHKDLIPGDRNLLDTIPSLQGEDKLLFLAFVRKMLQWLPEDRRTAKELLEDPWLSTG</sequence>
<dbReference type="Proteomes" id="UP000308768">
    <property type="component" value="Unassembled WGS sequence"/>
</dbReference>
<dbReference type="PANTHER" id="PTHR47634:SF9">
    <property type="entry name" value="PROTEIN KINASE DOMAIN-CONTAINING PROTEIN-RELATED"/>
    <property type="match status" value="1"/>
</dbReference>
<gene>
    <name evidence="11" type="ORF">B0A49_05806</name>
</gene>
<evidence type="ECO:0000256" key="4">
    <source>
        <dbReference type="ARBA" id="ARBA00022741"/>
    </source>
</evidence>
<comment type="catalytic activity">
    <reaction evidence="8">
        <text>L-seryl-[protein] + ATP = O-phospho-L-seryl-[protein] + ADP + H(+)</text>
        <dbReference type="Rhea" id="RHEA:17989"/>
        <dbReference type="Rhea" id="RHEA-COMP:9863"/>
        <dbReference type="Rhea" id="RHEA-COMP:11604"/>
        <dbReference type="ChEBI" id="CHEBI:15378"/>
        <dbReference type="ChEBI" id="CHEBI:29999"/>
        <dbReference type="ChEBI" id="CHEBI:30616"/>
        <dbReference type="ChEBI" id="CHEBI:83421"/>
        <dbReference type="ChEBI" id="CHEBI:456216"/>
        <dbReference type="EC" id="2.7.11.1"/>
    </reaction>
</comment>
<evidence type="ECO:0000256" key="8">
    <source>
        <dbReference type="ARBA" id="ARBA00048679"/>
    </source>
</evidence>